<keyword evidence="3" id="KW-0788">Thiol protease</keyword>
<dbReference type="Pfam" id="PF00648">
    <property type="entry name" value="Peptidase_C2"/>
    <property type="match status" value="1"/>
</dbReference>
<sequence>MGKKTHPQEKLTSFWSAFQSKESGKITTIFPRALYADLLEPAQPKKSKFRAPPTDNAPPGAARNAQDSYKAAAAECRAKVARIVKECERTNQKFTDADFDIENDPSNNCLLGLIRSEDRPTPIPAPEPFPPVPAPADDAASVESLEFETYFPGSVHRVNWVFEKPQFTVNGYSSTDIKQGANGDCWWLAAVATMAHRQDLMERVCVARDEECGVYGFVFQRDGEWISTVVDDNLYLAVEDFQEESYDPSGKRARDWRRQKQTGSDALYFARCDDPNETWLPLLEKAYSKVHGDYESVSGGWPGQAVEDMTGGVATTLASNRVLRKDRLWAELLTAARDSTRTGGSLVADGDGSGDHFVFSLAAMSNSYSSEKNGLALGHAYSILQSREVPDEKDKSKLVRLVKIRNPWGQRSDSGLGEWSGPWSDGSREWTPYWLEALGHTFGDDGEFWMSFDDMLQTFMWIHRTRLFDETWTVVQRWTTAHVAWVTGYLKVRFVVDVARAGRVVLVLAQLDDRYFRGLSGGYRFELHFVLRDATTGERICRVRPAHSWDTRSVSCEVDLPPGRYEVLPKITATRRRGARGVVDVVREYADKNPQKLRQVGMLYDLAHAQGGIPDEDGAIEKERRERKKVKAEKERAERRRQRALRRAARAVEGAAKAIEDVIAEEGKSHDKDEKKEEKKEDAKEEVKAAEATPAAPVITAPAAAPSPAAATSTPDSITLPIHSKSGATPASTAAPVAAVELTSTAQAAPEAPAEQSTSAETPETAATTSDVDSDTESEAESEAEATQVSDSDSEPDVPGDETPPKTPWNAVSVIALRVYARDPSVAVTLVEPNSKTEAAALTVEGKPAGATM</sequence>
<proteinExistence type="inferred from homology"/>
<gene>
    <name evidence="6" type="ORF">F5X68DRAFT_163649</name>
</gene>
<evidence type="ECO:0000256" key="4">
    <source>
        <dbReference type="SAM" id="MobiDB-lite"/>
    </source>
</evidence>
<feature type="active site" evidence="2 3">
    <location>
        <position position="406"/>
    </location>
</feature>
<dbReference type="Gene3D" id="3.90.70.10">
    <property type="entry name" value="Cysteine proteinases"/>
    <property type="match status" value="1"/>
</dbReference>
<keyword evidence="7" id="KW-1185">Reference proteome</keyword>
<dbReference type="PROSITE" id="PS50203">
    <property type="entry name" value="CALPAIN_CAT"/>
    <property type="match status" value="1"/>
</dbReference>
<dbReference type="PRINTS" id="PR00704">
    <property type="entry name" value="CALPAIN"/>
</dbReference>
<evidence type="ECO:0000313" key="7">
    <source>
        <dbReference type="Proteomes" id="UP000770015"/>
    </source>
</evidence>
<dbReference type="InterPro" id="IPR001300">
    <property type="entry name" value="Peptidase_C2_calpain_cat"/>
</dbReference>
<dbReference type="OrthoDB" id="424753at2759"/>
<feature type="region of interest" description="Disordered" evidence="4">
    <location>
        <begin position="662"/>
        <end position="810"/>
    </location>
</feature>
<dbReference type="EMBL" id="JAGSXJ010000002">
    <property type="protein sequence ID" value="KAH6695406.1"/>
    <property type="molecule type" value="Genomic_DNA"/>
</dbReference>
<evidence type="ECO:0000256" key="3">
    <source>
        <dbReference type="PROSITE-ProRule" id="PRU00239"/>
    </source>
</evidence>
<name>A0A9P8VLK9_9PEZI</name>
<feature type="compositionally biased region" description="Low complexity" evidence="4">
    <location>
        <begin position="726"/>
        <end position="771"/>
    </location>
</feature>
<dbReference type="InterPro" id="IPR000169">
    <property type="entry name" value="Pept_cys_AS"/>
</dbReference>
<dbReference type="SMART" id="SM00230">
    <property type="entry name" value="CysPc"/>
    <property type="match status" value="1"/>
</dbReference>
<evidence type="ECO:0000313" key="6">
    <source>
        <dbReference type="EMBL" id="KAH6695406.1"/>
    </source>
</evidence>
<dbReference type="PANTHER" id="PTHR10183">
    <property type="entry name" value="CALPAIN"/>
    <property type="match status" value="1"/>
</dbReference>
<comment type="caution">
    <text evidence="6">The sequence shown here is derived from an EMBL/GenBank/DDBJ whole genome shotgun (WGS) entry which is preliminary data.</text>
</comment>
<dbReference type="Proteomes" id="UP000770015">
    <property type="component" value="Unassembled WGS sequence"/>
</dbReference>
<reference evidence="6" key="1">
    <citation type="journal article" date="2021" name="Nat. Commun.">
        <title>Genetic determinants of endophytism in the Arabidopsis root mycobiome.</title>
        <authorList>
            <person name="Mesny F."/>
            <person name="Miyauchi S."/>
            <person name="Thiergart T."/>
            <person name="Pickel B."/>
            <person name="Atanasova L."/>
            <person name="Karlsson M."/>
            <person name="Huettel B."/>
            <person name="Barry K.W."/>
            <person name="Haridas S."/>
            <person name="Chen C."/>
            <person name="Bauer D."/>
            <person name="Andreopoulos W."/>
            <person name="Pangilinan J."/>
            <person name="LaButti K."/>
            <person name="Riley R."/>
            <person name="Lipzen A."/>
            <person name="Clum A."/>
            <person name="Drula E."/>
            <person name="Henrissat B."/>
            <person name="Kohler A."/>
            <person name="Grigoriev I.V."/>
            <person name="Martin F.M."/>
            <person name="Hacquard S."/>
        </authorList>
    </citation>
    <scope>NUCLEOTIDE SEQUENCE</scope>
    <source>
        <strain evidence="6">MPI-SDFR-AT-0117</strain>
    </source>
</reference>
<evidence type="ECO:0000256" key="2">
    <source>
        <dbReference type="PIRSR" id="PIRSR622684-1"/>
    </source>
</evidence>
<feature type="region of interest" description="Disordered" evidence="4">
    <location>
        <begin position="41"/>
        <end position="63"/>
    </location>
</feature>
<keyword evidence="3" id="KW-0378">Hydrolase</keyword>
<feature type="active site" evidence="2 3">
    <location>
        <position position="185"/>
    </location>
</feature>
<feature type="compositionally biased region" description="Acidic residues" evidence="4">
    <location>
        <begin position="772"/>
        <end position="784"/>
    </location>
</feature>
<dbReference type="InterPro" id="IPR038765">
    <property type="entry name" value="Papain-like_cys_pep_sf"/>
</dbReference>
<dbReference type="PANTHER" id="PTHR10183:SF425">
    <property type="entry name" value="CALPAIN-5"/>
    <property type="match status" value="1"/>
</dbReference>
<evidence type="ECO:0000256" key="1">
    <source>
        <dbReference type="ARBA" id="ARBA00007623"/>
    </source>
</evidence>
<feature type="compositionally biased region" description="Basic and acidic residues" evidence="4">
    <location>
        <begin position="665"/>
        <end position="689"/>
    </location>
</feature>
<feature type="domain" description="Calpain catalytic" evidence="5">
    <location>
        <begin position="157"/>
        <end position="468"/>
    </location>
</feature>
<feature type="region of interest" description="Disordered" evidence="4">
    <location>
        <begin position="611"/>
        <end position="642"/>
    </location>
</feature>
<dbReference type="SUPFAM" id="SSF54001">
    <property type="entry name" value="Cysteine proteinases"/>
    <property type="match status" value="1"/>
</dbReference>
<dbReference type="GO" id="GO:0006508">
    <property type="term" value="P:proteolysis"/>
    <property type="evidence" value="ECO:0007669"/>
    <property type="project" value="UniProtKB-KW"/>
</dbReference>
<protein>
    <submittedName>
        <fullName evidence="6">Calpain-1 catalytic subunit</fullName>
    </submittedName>
</protein>
<keyword evidence="3" id="KW-0645">Protease</keyword>
<organism evidence="6 7">
    <name type="scientific">Plectosphaerella plurivora</name>
    <dbReference type="NCBI Taxonomy" id="936078"/>
    <lineage>
        <taxon>Eukaryota</taxon>
        <taxon>Fungi</taxon>
        <taxon>Dikarya</taxon>
        <taxon>Ascomycota</taxon>
        <taxon>Pezizomycotina</taxon>
        <taxon>Sordariomycetes</taxon>
        <taxon>Hypocreomycetidae</taxon>
        <taxon>Glomerellales</taxon>
        <taxon>Plectosphaerellaceae</taxon>
        <taxon>Plectosphaerella</taxon>
    </lineage>
</organism>
<dbReference type="GO" id="GO:0004198">
    <property type="term" value="F:calcium-dependent cysteine-type endopeptidase activity"/>
    <property type="evidence" value="ECO:0007669"/>
    <property type="project" value="InterPro"/>
</dbReference>
<comment type="similarity">
    <text evidence="1">Belongs to the peptidase C2 family.</text>
</comment>
<dbReference type="PROSITE" id="PS00139">
    <property type="entry name" value="THIOL_PROTEASE_CYS"/>
    <property type="match status" value="1"/>
</dbReference>
<feature type="active site" evidence="2 3">
    <location>
        <position position="379"/>
    </location>
</feature>
<dbReference type="AlphaFoldDB" id="A0A9P8VLK9"/>
<evidence type="ECO:0000259" key="5">
    <source>
        <dbReference type="PROSITE" id="PS50203"/>
    </source>
</evidence>
<dbReference type="CDD" id="cd00044">
    <property type="entry name" value="CysPc"/>
    <property type="match status" value="1"/>
</dbReference>
<feature type="compositionally biased region" description="Low complexity" evidence="4">
    <location>
        <begin position="690"/>
        <end position="719"/>
    </location>
</feature>
<accession>A0A9P8VLK9</accession>
<dbReference type="InterPro" id="IPR022684">
    <property type="entry name" value="Calpain_cysteine_protease"/>
</dbReference>